<dbReference type="InterPro" id="IPR051909">
    <property type="entry name" value="MFP_Cation_Efflux"/>
</dbReference>
<name>A0A119CVR7_THIDE</name>
<evidence type="ECO:0000313" key="6">
    <source>
        <dbReference type="EMBL" id="KVW95549.1"/>
    </source>
</evidence>
<dbReference type="GO" id="GO:0016020">
    <property type="term" value="C:membrane"/>
    <property type="evidence" value="ECO:0007669"/>
    <property type="project" value="InterPro"/>
</dbReference>
<dbReference type="AlphaFoldDB" id="A0A119CVR7"/>
<keyword evidence="2" id="KW-0813">Transport</keyword>
<feature type="domain" description="CzcB-like C-terminal circularly permuted SH3-like" evidence="5">
    <location>
        <begin position="292"/>
        <end position="350"/>
    </location>
</feature>
<dbReference type="Gene3D" id="2.40.420.20">
    <property type="match status" value="1"/>
</dbReference>
<protein>
    <submittedName>
        <fullName evidence="6">RND transporter</fullName>
    </submittedName>
</protein>
<dbReference type="Gene3D" id="2.40.50.100">
    <property type="match status" value="1"/>
</dbReference>
<dbReference type="SUPFAM" id="SSF111369">
    <property type="entry name" value="HlyD-like secretion proteins"/>
    <property type="match status" value="1"/>
</dbReference>
<sequence length="360" mass="37669">MATLCVLTSTAQAADQPVKFTVPNSQIQALGIQTAPLQTQTSAVKASFPAQVVLPPTAEQVVSSPVTGLVAQVLVQQNQAVRAGSPLVRIVSPELGQLQLQLLQATARATLARQAARREQALFKEGIIPQRRVQEAQAALMEGEAALNQAKSILRLSGMSAATINRVAASGKLQDSITLTAMQAGIVTELAVQPGQRVEAATALLHVAQMGSLWLDIQLPASQSASWPVGTRVEVPGRGITARILSASPTVSSNSQTLVLRAAVEGKTSQLRPGEFVTVELPMAATQGSWDVPLSALAYDGNQPYVFVRTSTGFEARPVQAVASAGQRVRVQGAVKAGERIAVSGVVALKGAWLDAKESK</sequence>
<dbReference type="GO" id="GO:0046914">
    <property type="term" value="F:transition metal ion binding"/>
    <property type="evidence" value="ECO:0007669"/>
    <property type="project" value="TreeGrafter"/>
</dbReference>
<dbReference type="InterPro" id="IPR058792">
    <property type="entry name" value="Beta-barrel_RND_2"/>
</dbReference>
<accession>A0A119CVR7</accession>
<dbReference type="Pfam" id="PF25975">
    <property type="entry name" value="CzcB_C"/>
    <property type="match status" value="1"/>
</dbReference>
<dbReference type="GO" id="GO:0060003">
    <property type="term" value="P:copper ion export"/>
    <property type="evidence" value="ECO:0007669"/>
    <property type="project" value="TreeGrafter"/>
</dbReference>
<dbReference type="InterPro" id="IPR058649">
    <property type="entry name" value="CzcB_C"/>
</dbReference>
<reference evidence="6 7" key="1">
    <citation type="journal article" date="2015" name="Appl. Environ. Microbiol.">
        <title>Aerobic and Anaerobic Thiosulfate Oxidation by a Cold-Adapted, Subglacial Chemoautotroph.</title>
        <authorList>
            <person name="Harrold Z.R."/>
            <person name="Skidmore M.L."/>
            <person name="Hamilton T.L."/>
            <person name="Desch L."/>
            <person name="Amada K."/>
            <person name="van Gelder W."/>
            <person name="Glover K."/>
            <person name="Roden E.E."/>
            <person name="Boyd E.S."/>
        </authorList>
    </citation>
    <scope>NUCLEOTIDE SEQUENCE [LARGE SCALE GENOMIC DNA]</scope>
    <source>
        <strain evidence="6 7">RG</strain>
    </source>
</reference>
<evidence type="ECO:0000259" key="3">
    <source>
        <dbReference type="Pfam" id="PF25919"/>
    </source>
</evidence>
<dbReference type="PANTHER" id="PTHR30097">
    <property type="entry name" value="CATION EFFLUX SYSTEM PROTEIN CUSB"/>
    <property type="match status" value="1"/>
</dbReference>
<gene>
    <name evidence="6" type="ORF">ABW22_10315</name>
</gene>
<comment type="similarity">
    <text evidence="1">Belongs to the membrane fusion protein (MFP) (TC 8.A.1) family.</text>
</comment>
<dbReference type="Pfam" id="PF25919">
    <property type="entry name" value="BSH_CusB"/>
    <property type="match status" value="1"/>
</dbReference>
<dbReference type="EMBL" id="LDUG01000025">
    <property type="protein sequence ID" value="KVW95549.1"/>
    <property type="molecule type" value="Genomic_DNA"/>
</dbReference>
<comment type="caution">
    <text evidence="6">The sequence shown here is derived from an EMBL/GenBank/DDBJ whole genome shotgun (WGS) entry which is preliminary data.</text>
</comment>
<dbReference type="PATRIC" id="fig|36861.3.peg.1729"/>
<keyword evidence="7" id="KW-1185">Reference proteome</keyword>
<dbReference type="GO" id="GO:0030288">
    <property type="term" value="C:outer membrane-bounded periplasmic space"/>
    <property type="evidence" value="ECO:0007669"/>
    <property type="project" value="TreeGrafter"/>
</dbReference>
<dbReference type="GO" id="GO:0022857">
    <property type="term" value="F:transmembrane transporter activity"/>
    <property type="evidence" value="ECO:0007669"/>
    <property type="project" value="InterPro"/>
</dbReference>
<evidence type="ECO:0000256" key="2">
    <source>
        <dbReference type="ARBA" id="ARBA00022448"/>
    </source>
</evidence>
<dbReference type="Gene3D" id="2.40.30.170">
    <property type="match status" value="1"/>
</dbReference>
<dbReference type="Pfam" id="PF25954">
    <property type="entry name" value="Beta-barrel_RND_2"/>
    <property type="match status" value="1"/>
</dbReference>
<evidence type="ECO:0000259" key="5">
    <source>
        <dbReference type="Pfam" id="PF25975"/>
    </source>
</evidence>
<dbReference type="PANTHER" id="PTHR30097:SF4">
    <property type="entry name" value="SLR6042 PROTEIN"/>
    <property type="match status" value="1"/>
</dbReference>
<feature type="domain" description="CusB-like barrel-sandwich hybrid" evidence="3">
    <location>
        <begin position="60"/>
        <end position="207"/>
    </location>
</feature>
<evidence type="ECO:0000256" key="1">
    <source>
        <dbReference type="ARBA" id="ARBA00009477"/>
    </source>
</evidence>
<proteinExistence type="inferred from homology"/>
<organism evidence="6 7">
    <name type="scientific">Thiobacillus denitrificans</name>
    <dbReference type="NCBI Taxonomy" id="36861"/>
    <lineage>
        <taxon>Bacteria</taxon>
        <taxon>Pseudomonadati</taxon>
        <taxon>Pseudomonadota</taxon>
        <taxon>Betaproteobacteria</taxon>
        <taxon>Nitrosomonadales</taxon>
        <taxon>Thiobacillaceae</taxon>
        <taxon>Thiobacillus</taxon>
    </lineage>
</organism>
<dbReference type="Proteomes" id="UP000064243">
    <property type="component" value="Unassembled WGS sequence"/>
</dbReference>
<dbReference type="InterPro" id="IPR058790">
    <property type="entry name" value="BSH_CusB"/>
</dbReference>
<feature type="domain" description="CusB-like beta-barrel" evidence="4">
    <location>
        <begin position="213"/>
        <end position="281"/>
    </location>
</feature>
<dbReference type="NCBIfam" id="TIGR01730">
    <property type="entry name" value="RND_mfp"/>
    <property type="match status" value="1"/>
</dbReference>
<dbReference type="GO" id="GO:0015679">
    <property type="term" value="P:plasma membrane copper ion transport"/>
    <property type="evidence" value="ECO:0007669"/>
    <property type="project" value="TreeGrafter"/>
</dbReference>
<evidence type="ECO:0000313" key="7">
    <source>
        <dbReference type="Proteomes" id="UP000064243"/>
    </source>
</evidence>
<evidence type="ECO:0000259" key="4">
    <source>
        <dbReference type="Pfam" id="PF25954"/>
    </source>
</evidence>
<dbReference type="InterPro" id="IPR006143">
    <property type="entry name" value="RND_pump_MFP"/>
</dbReference>